<protein>
    <recommendedName>
        <fullName evidence="3">Exo-alpha-sialidase</fullName>
    </recommendedName>
</protein>
<comment type="caution">
    <text evidence="1">The sequence shown here is derived from an EMBL/GenBank/DDBJ whole genome shotgun (WGS) entry which is preliminary data.</text>
</comment>
<evidence type="ECO:0008006" key="3">
    <source>
        <dbReference type="Google" id="ProtNLM"/>
    </source>
</evidence>
<reference evidence="1 2" key="1">
    <citation type="submission" date="2019-07" db="EMBL/GenBank/DDBJ databases">
        <title>Whole genome shotgun sequence of Sphingobacterium mizutaii NBRC 14946.</title>
        <authorList>
            <person name="Hosoyama A."/>
            <person name="Uohara A."/>
            <person name="Ohji S."/>
            <person name="Ichikawa N."/>
        </authorList>
    </citation>
    <scope>NUCLEOTIDE SEQUENCE [LARGE SCALE GENOMIC DNA]</scope>
    <source>
        <strain evidence="1 2">NBRC 14946</strain>
    </source>
</reference>
<gene>
    <name evidence="1" type="ORF">SMI01S_14950</name>
</gene>
<organism evidence="1 2">
    <name type="scientific">Sphingobacterium mizutaii NBRC 14946 = DSM 11724</name>
    <dbReference type="NCBI Taxonomy" id="1220576"/>
    <lineage>
        <taxon>Bacteria</taxon>
        <taxon>Pseudomonadati</taxon>
        <taxon>Bacteroidota</taxon>
        <taxon>Sphingobacteriia</taxon>
        <taxon>Sphingobacteriales</taxon>
        <taxon>Sphingobacteriaceae</taxon>
        <taxon>Sphingobacterium</taxon>
    </lineage>
</organism>
<dbReference type="InterPro" id="IPR036278">
    <property type="entry name" value="Sialidase_sf"/>
</dbReference>
<sequence>MKTIKLKNMKIKQFYLLVLAIYTLPFHSISQEVPGNIVCHVSAEEMKYIGSPSLVILPNGDYVASHDLFGPKSSEWQQAVTRIFTSKDKGKKWKEISTINGAFWSSLFVHKGDLYLLGPDRHHGTVMIRKSTNGGKSWTQPSNQENGVLLTGLFHGAPMTVVEHNGRLWRPMETAHGPILQWGKRYGAMVMSADVNSDLMKSKSWQVSNSLLYDSTYLDGKFGGWLEGNFVVGKDNQLWNILRVDVKGKEKEKAAFVSISPDGKKLSFDPNTGFVDFPGGSKKFVIKFDEKTGNYYTLANVITEKYAKEFPDRNPSSMRNVLMLRKSKDLKTWEDVKIILEDGDVKNSGFQYVDWLFEGNDIIVLSRTAFFDGKNKAHNNHDANFLTFHRIENFRNL</sequence>
<evidence type="ECO:0000313" key="1">
    <source>
        <dbReference type="EMBL" id="GEM67889.1"/>
    </source>
</evidence>
<accession>A0ABQ0W1R8</accession>
<dbReference type="Proteomes" id="UP000321676">
    <property type="component" value="Unassembled WGS sequence"/>
</dbReference>
<evidence type="ECO:0000313" key="2">
    <source>
        <dbReference type="Proteomes" id="UP000321676"/>
    </source>
</evidence>
<proteinExistence type="predicted"/>
<dbReference type="EMBL" id="BJXH01000010">
    <property type="protein sequence ID" value="GEM67889.1"/>
    <property type="molecule type" value="Genomic_DNA"/>
</dbReference>
<dbReference type="CDD" id="cd15482">
    <property type="entry name" value="Sialidase_non-viral"/>
    <property type="match status" value="1"/>
</dbReference>
<keyword evidence="2" id="KW-1185">Reference proteome</keyword>
<dbReference type="Gene3D" id="2.120.10.10">
    <property type="match status" value="1"/>
</dbReference>
<name>A0ABQ0W1R8_9SPHI</name>
<dbReference type="SUPFAM" id="SSF50939">
    <property type="entry name" value="Sialidases"/>
    <property type="match status" value="1"/>
</dbReference>